<accession>A0A0D6Z5J8</accession>
<proteinExistence type="predicted"/>
<dbReference type="Proteomes" id="UP000032512">
    <property type="component" value="Unassembled WGS sequence"/>
</dbReference>
<dbReference type="InterPro" id="IPR009057">
    <property type="entry name" value="Homeodomain-like_sf"/>
</dbReference>
<dbReference type="InterPro" id="IPR047655">
    <property type="entry name" value="Transpos_IS630-like"/>
</dbReference>
<dbReference type="Pfam" id="PF13518">
    <property type="entry name" value="HTH_28"/>
    <property type="match status" value="1"/>
</dbReference>
<dbReference type="EMBL" id="JXIQ01000164">
    <property type="protein sequence ID" value="KIY20857.1"/>
    <property type="molecule type" value="Genomic_DNA"/>
</dbReference>
<sequence length="175" mass="20326">MKILQNENMDSIQEVKACMHGLRDLRMFKRLQAILLHLKGRPYAEIADLLGCTEQTIYNYVRAYKANGLKGLVPGQSPGRPCQLTEEQEKELYQLIVEKKPADVGFPAEMNWTSFLVRDWIKQTFDIVYTDRGVRKLLTRLGFSYTKPTYTLAKADPQKQAMFKQEFETIKKNDE</sequence>
<evidence type="ECO:0000313" key="4">
    <source>
        <dbReference type="Proteomes" id="UP000032512"/>
    </source>
</evidence>
<dbReference type="PATRIC" id="fig|285983.3.peg.2689"/>
<reference evidence="3 4" key="1">
    <citation type="submission" date="2015-01" db="EMBL/GenBank/DDBJ databases">
        <title>Draft genome sequences of the supercritical CO2 tolerant bacteria Bacillus subterraneus MITOT1 and Bacillus cereus MIT0214.</title>
        <authorList>
            <person name="Peet K.C."/>
            <person name="Thompson J.R."/>
        </authorList>
    </citation>
    <scope>NUCLEOTIDE SEQUENCE [LARGE SCALE GENOMIC DNA]</scope>
    <source>
        <strain evidence="3 4">MITOT1</strain>
    </source>
</reference>
<name>A0A0D6Z5J8_9BACI</name>
<feature type="domain" description="Winged helix-turn helix" evidence="2">
    <location>
        <begin position="112"/>
        <end position="166"/>
    </location>
</feature>
<dbReference type="NCBIfam" id="NF033545">
    <property type="entry name" value="transpos_IS630"/>
    <property type="match status" value="1"/>
</dbReference>
<dbReference type="InterPro" id="IPR025959">
    <property type="entry name" value="Winged_HTH_dom"/>
</dbReference>
<dbReference type="SUPFAM" id="SSF46689">
    <property type="entry name" value="Homeodomain-like"/>
    <property type="match status" value="1"/>
</dbReference>
<evidence type="ECO:0000313" key="3">
    <source>
        <dbReference type="EMBL" id="KIY20857.1"/>
    </source>
</evidence>
<dbReference type="AlphaFoldDB" id="A0A0D6Z5J8"/>
<evidence type="ECO:0000259" key="1">
    <source>
        <dbReference type="Pfam" id="PF13518"/>
    </source>
</evidence>
<comment type="caution">
    <text evidence="3">The sequence shown here is derived from an EMBL/GenBank/DDBJ whole genome shotgun (WGS) entry which is preliminary data.</text>
</comment>
<keyword evidence="4" id="KW-1185">Reference proteome</keyword>
<dbReference type="InterPro" id="IPR055247">
    <property type="entry name" value="InsJ-like_HTH"/>
</dbReference>
<dbReference type="Pfam" id="PF13592">
    <property type="entry name" value="HTH_33"/>
    <property type="match status" value="1"/>
</dbReference>
<organism evidence="3 4">
    <name type="scientific">Mesobacillus subterraneus</name>
    <dbReference type="NCBI Taxonomy" id="285983"/>
    <lineage>
        <taxon>Bacteria</taxon>
        <taxon>Bacillati</taxon>
        <taxon>Bacillota</taxon>
        <taxon>Bacilli</taxon>
        <taxon>Bacillales</taxon>
        <taxon>Bacillaceae</taxon>
        <taxon>Mesobacillus</taxon>
    </lineage>
</organism>
<evidence type="ECO:0000259" key="2">
    <source>
        <dbReference type="Pfam" id="PF13592"/>
    </source>
</evidence>
<feature type="domain" description="Insertion element IS150 protein InsJ-like helix-turn-helix" evidence="1">
    <location>
        <begin position="29"/>
        <end position="81"/>
    </location>
</feature>
<gene>
    <name evidence="3" type="ORF">UB32_16920</name>
</gene>
<protein>
    <submittedName>
        <fullName evidence="3">Uncharacterized protein</fullName>
    </submittedName>
</protein>